<dbReference type="PANTHER" id="PTHR12835:SF5">
    <property type="entry name" value="BIOTIN--PROTEIN LIGASE"/>
    <property type="match status" value="1"/>
</dbReference>
<dbReference type="HAMAP" id="MF_00978">
    <property type="entry name" value="Bifunct_BirA"/>
    <property type="match status" value="1"/>
</dbReference>
<comment type="caution">
    <text evidence="2">Lacks conserved residue(s) required for the propagation of feature annotation.</text>
</comment>
<dbReference type="GO" id="GO:0004077">
    <property type="term" value="F:biotin--[biotin carboxyl-carrier protein] ligase activity"/>
    <property type="evidence" value="ECO:0007669"/>
    <property type="project" value="UniProtKB-UniRule"/>
</dbReference>
<keyword evidence="2" id="KW-0238">DNA-binding</keyword>
<keyword evidence="5" id="KW-1185">Reference proteome</keyword>
<gene>
    <name evidence="2 4" type="primary">birA</name>
    <name evidence="4" type="ORF">bsdtb5_09950</name>
</gene>
<feature type="binding site" evidence="2">
    <location>
        <begin position="89"/>
        <end position="91"/>
    </location>
    <ligand>
        <name>biotin</name>
        <dbReference type="ChEBI" id="CHEBI:57586"/>
    </ligand>
</feature>
<dbReference type="SUPFAM" id="SSF46785">
    <property type="entry name" value="Winged helix' DNA-binding domain"/>
    <property type="match status" value="1"/>
</dbReference>
<evidence type="ECO:0000256" key="1">
    <source>
        <dbReference type="ARBA" id="ARBA00022598"/>
    </source>
</evidence>
<dbReference type="InterPro" id="IPR036388">
    <property type="entry name" value="WH-like_DNA-bd_sf"/>
</dbReference>
<evidence type="ECO:0000313" key="5">
    <source>
        <dbReference type="Proteomes" id="UP000595897"/>
    </source>
</evidence>
<keyword evidence="2" id="KW-0092">Biotin</keyword>
<accession>A0A7R7EJ38</accession>
<dbReference type="Gene3D" id="3.30.930.10">
    <property type="entry name" value="Bira Bifunctional Protein, Domain 2"/>
    <property type="match status" value="1"/>
</dbReference>
<dbReference type="PROSITE" id="PS51733">
    <property type="entry name" value="BPL_LPL_CATALYTIC"/>
    <property type="match status" value="1"/>
</dbReference>
<proteinExistence type="inferred from homology"/>
<dbReference type="InterPro" id="IPR030855">
    <property type="entry name" value="Bifunct_BirA"/>
</dbReference>
<comment type="similarity">
    <text evidence="2">Belongs to the biotin--protein ligase family.</text>
</comment>
<reference evidence="4 5" key="1">
    <citation type="submission" date="2020-11" db="EMBL/GenBank/DDBJ databases">
        <title>Draft genome sequencing of a Lachnospiraceae strain isolated from anoxic soil subjected to BSD treatment.</title>
        <authorList>
            <person name="Uek A."/>
            <person name="Tonouchi A."/>
        </authorList>
    </citation>
    <scope>NUCLEOTIDE SEQUENCE [LARGE SCALE GENOMIC DNA]</scope>
    <source>
        <strain evidence="4 5">TB5</strain>
    </source>
</reference>
<dbReference type="GO" id="GO:0009249">
    <property type="term" value="P:protein lipoylation"/>
    <property type="evidence" value="ECO:0007669"/>
    <property type="project" value="UniProtKB-ARBA"/>
</dbReference>
<dbReference type="InterPro" id="IPR045864">
    <property type="entry name" value="aa-tRNA-synth_II/BPL/LPL"/>
</dbReference>
<dbReference type="PANTHER" id="PTHR12835">
    <property type="entry name" value="BIOTIN PROTEIN LIGASE"/>
    <property type="match status" value="1"/>
</dbReference>
<name>A0A7R7EJ38_9FIRM</name>
<dbReference type="GO" id="GO:0005737">
    <property type="term" value="C:cytoplasm"/>
    <property type="evidence" value="ECO:0007669"/>
    <property type="project" value="TreeGrafter"/>
</dbReference>
<dbReference type="RefSeq" id="WP_271714965.1">
    <property type="nucleotide sequence ID" value="NZ_AP024169.1"/>
</dbReference>
<evidence type="ECO:0000256" key="2">
    <source>
        <dbReference type="HAMAP-Rule" id="MF_00978"/>
    </source>
</evidence>
<comment type="function">
    <text evidence="2">Acts both as a biotin--[acetyl-CoA-carboxylase] ligase and a repressor.</text>
</comment>
<feature type="DNA-binding region" description="H-T-H motif" evidence="2">
    <location>
        <begin position="18"/>
        <end position="37"/>
    </location>
</feature>
<dbReference type="InterPro" id="IPR004408">
    <property type="entry name" value="Biotin_CoA_COase_ligase"/>
</dbReference>
<dbReference type="EMBL" id="AP024169">
    <property type="protein sequence ID" value="BCN29700.1"/>
    <property type="molecule type" value="Genomic_DNA"/>
</dbReference>
<dbReference type="SUPFAM" id="SSF55681">
    <property type="entry name" value="Class II aaRS and biotin synthetases"/>
    <property type="match status" value="1"/>
</dbReference>
<sequence>MKTEIIKILRNSDTYVSGQQLCNNLGVSRTAIWKVMNQLKEEGYEIEAVSNKGYRLIHSSDVISESEILSRMQTNYIGKKVRFYDEVDSTNLVAKKIAEEEESDGLLVVSESQTKGKGRRGREWSSDKGCDIFMSLILKPKINPMNASMLTILAALAVSKSIAKIVEKDTYIKWPNDIILNNKKVCGVLTEMSTEIDYINHVVIGIGINVNRTSFPNELASMATSLYVETEQKVQRAELIASVVKEFEEMYLVFLEIQTLQPFMKEYNDTLINAKRQVKIIEYGKEYEAIAIGINEKGELMIHDIDHPDHVRTVLAGEVSVRGIYNYV</sequence>
<dbReference type="InterPro" id="IPR036390">
    <property type="entry name" value="WH_DNA-bd_sf"/>
</dbReference>
<keyword evidence="2" id="KW-0547">Nucleotide-binding</keyword>
<dbReference type="GO" id="GO:0003677">
    <property type="term" value="F:DNA binding"/>
    <property type="evidence" value="ECO:0007669"/>
    <property type="project" value="UniProtKB-UniRule"/>
</dbReference>
<keyword evidence="2" id="KW-0805">Transcription regulation</keyword>
<dbReference type="GO" id="GO:0006355">
    <property type="term" value="P:regulation of DNA-templated transcription"/>
    <property type="evidence" value="ECO:0007669"/>
    <property type="project" value="UniProtKB-UniRule"/>
</dbReference>
<organism evidence="4 5">
    <name type="scientific">Anaeromicropila herbilytica</name>
    <dbReference type="NCBI Taxonomy" id="2785025"/>
    <lineage>
        <taxon>Bacteria</taxon>
        <taxon>Bacillati</taxon>
        <taxon>Bacillota</taxon>
        <taxon>Clostridia</taxon>
        <taxon>Lachnospirales</taxon>
        <taxon>Lachnospiraceae</taxon>
        <taxon>Anaeromicropila</taxon>
    </lineage>
</organism>
<feature type="domain" description="BPL/LPL catalytic" evidence="3">
    <location>
        <begin position="76"/>
        <end position="255"/>
    </location>
</feature>
<dbReference type="InterPro" id="IPR013196">
    <property type="entry name" value="HTH_11"/>
</dbReference>
<dbReference type="NCBIfam" id="TIGR00121">
    <property type="entry name" value="birA_ligase"/>
    <property type="match status" value="1"/>
</dbReference>
<dbReference type="AlphaFoldDB" id="A0A7R7EJ38"/>
<keyword evidence="2" id="KW-0678">Repressor</keyword>
<keyword evidence="2" id="KW-0067">ATP-binding</keyword>
<comment type="catalytic activity">
    <reaction evidence="2">
        <text>biotin + L-lysyl-[protein] + ATP = N(6)-biotinyl-L-lysyl-[protein] + AMP + diphosphate + H(+)</text>
        <dbReference type="Rhea" id="RHEA:11756"/>
        <dbReference type="Rhea" id="RHEA-COMP:9752"/>
        <dbReference type="Rhea" id="RHEA-COMP:10505"/>
        <dbReference type="ChEBI" id="CHEBI:15378"/>
        <dbReference type="ChEBI" id="CHEBI:29969"/>
        <dbReference type="ChEBI" id="CHEBI:30616"/>
        <dbReference type="ChEBI" id="CHEBI:33019"/>
        <dbReference type="ChEBI" id="CHEBI:57586"/>
        <dbReference type="ChEBI" id="CHEBI:83144"/>
        <dbReference type="ChEBI" id="CHEBI:456215"/>
        <dbReference type="EC" id="6.3.4.15"/>
    </reaction>
</comment>
<dbReference type="Proteomes" id="UP000595897">
    <property type="component" value="Chromosome"/>
</dbReference>
<dbReference type="CDD" id="cd16442">
    <property type="entry name" value="BPL"/>
    <property type="match status" value="1"/>
</dbReference>
<feature type="binding site" evidence="2">
    <location>
        <position position="113"/>
    </location>
    <ligand>
        <name>biotin</name>
        <dbReference type="ChEBI" id="CHEBI:57586"/>
    </ligand>
</feature>
<dbReference type="EC" id="6.3.4.15" evidence="2"/>
<dbReference type="InterPro" id="IPR004143">
    <property type="entry name" value="BPL_LPL_catalytic"/>
</dbReference>
<evidence type="ECO:0000259" key="3">
    <source>
        <dbReference type="PROSITE" id="PS51733"/>
    </source>
</evidence>
<evidence type="ECO:0000313" key="4">
    <source>
        <dbReference type="EMBL" id="BCN29700.1"/>
    </source>
</evidence>
<feature type="binding site" evidence="2">
    <location>
        <position position="184"/>
    </location>
    <ligand>
        <name>biotin</name>
        <dbReference type="ChEBI" id="CHEBI:57586"/>
    </ligand>
</feature>
<keyword evidence="2" id="KW-0804">Transcription</keyword>
<dbReference type="Pfam" id="PF03099">
    <property type="entry name" value="BPL_LplA_LipB"/>
    <property type="match status" value="1"/>
</dbReference>
<dbReference type="KEGG" id="ahb:bsdtb5_09950"/>
<dbReference type="Gene3D" id="1.10.10.10">
    <property type="entry name" value="Winged helix-like DNA-binding domain superfamily/Winged helix DNA-binding domain"/>
    <property type="match status" value="1"/>
</dbReference>
<protein>
    <recommendedName>
        <fullName evidence="2">Bifunctional ligase/repressor BirA</fullName>
    </recommendedName>
    <alternativeName>
        <fullName evidence="2">Biotin--[acetyl-CoA-carboxylase] ligase</fullName>
        <ecNumber evidence="2">6.3.4.15</ecNumber>
    </alternativeName>
    <alternativeName>
        <fullName evidence="2">Biotin--protein ligase</fullName>
    </alternativeName>
    <alternativeName>
        <fullName evidence="2">Biotin-[acetyl-CoA carboxylase] synthetase</fullName>
    </alternativeName>
</protein>
<dbReference type="Gene3D" id="2.30.30.100">
    <property type="match status" value="1"/>
</dbReference>
<keyword evidence="1 2" id="KW-0436">Ligase</keyword>
<dbReference type="Pfam" id="PF08279">
    <property type="entry name" value="HTH_11"/>
    <property type="match status" value="1"/>
</dbReference>
<dbReference type="GO" id="GO:0005524">
    <property type="term" value="F:ATP binding"/>
    <property type="evidence" value="ECO:0007669"/>
    <property type="project" value="UniProtKB-UniRule"/>
</dbReference>
<dbReference type="GO" id="GO:0016740">
    <property type="term" value="F:transferase activity"/>
    <property type="evidence" value="ECO:0007669"/>
    <property type="project" value="UniProtKB-ARBA"/>
</dbReference>